<accession>A0A6M3KLT0</accession>
<dbReference type="SUPFAM" id="SSF52540">
    <property type="entry name" value="P-loop containing nucleoside triphosphate hydrolases"/>
    <property type="match status" value="1"/>
</dbReference>
<protein>
    <submittedName>
        <fullName evidence="2">Putative terminase</fullName>
    </submittedName>
</protein>
<organism evidence="2">
    <name type="scientific">viral metagenome</name>
    <dbReference type="NCBI Taxonomy" id="1070528"/>
    <lineage>
        <taxon>unclassified sequences</taxon>
        <taxon>metagenomes</taxon>
        <taxon>organismal metagenomes</taxon>
    </lineage>
</organism>
<dbReference type="AlphaFoldDB" id="A0A6M3KLT0"/>
<reference evidence="2" key="1">
    <citation type="submission" date="2020-03" db="EMBL/GenBank/DDBJ databases">
        <title>The deep terrestrial virosphere.</title>
        <authorList>
            <person name="Holmfeldt K."/>
            <person name="Nilsson E."/>
            <person name="Simone D."/>
            <person name="Lopez-Fernandez M."/>
            <person name="Wu X."/>
            <person name="de Brujin I."/>
            <person name="Lundin D."/>
            <person name="Andersson A."/>
            <person name="Bertilsson S."/>
            <person name="Dopson M."/>
        </authorList>
    </citation>
    <scope>NUCLEOTIDE SEQUENCE</scope>
    <source>
        <strain evidence="2">MM415A00328</strain>
        <strain evidence="1">MM415B00308</strain>
    </source>
</reference>
<dbReference type="EMBL" id="MT142501">
    <property type="protein sequence ID" value="QJA83003.1"/>
    <property type="molecule type" value="Genomic_DNA"/>
</dbReference>
<dbReference type="InterPro" id="IPR027417">
    <property type="entry name" value="P-loop_NTPase"/>
</dbReference>
<evidence type="ECO:0000313" key="1">
    <source>
        <dbReference type="EMBL" id="QJA67070.1"/>
    </source>
</evidence>
<gene>
    <name evidence="2" type="ORF">MM415A00328_0021</name>
    <name evidence="1" type="ORF">MM415B00308_0048</name>
</gene>
<sequence>MDDFVNNFDKVEEDDRDDLKALMAQCYLSTKVTAKVMFPDRFYLPFSKLHDEIFEKLDKGTSQKVLILAPRGFGKTSIMNLAYPAKNILFQDKKFIVPISATATQAEMQSENMKRELLTNQLITKMFQPVKSAVFSKEMWITSTGTAVLPRGSGQQVRGILYGDNRPDLIICDDLENAESVKSEEQRKKTKDWFFDDVCNSVNRARDDWRIIVIGTLLHEDSLLANLADDPDWDTITLSICDESYKSNWPDFISDEGVLKLVESYRLHGMLDNFCREYMNKPISTETARFKQENFRQYNETDAEFVEMKKKLENIVLFDPAKTMKPESCDSAIVGVGIDIATPAIYVRDIVYGKFYPDQLYDEAFKMADKIGARVIGIEVTSLNEFIMYPIRTEMVKRGRFYELVELKARASKEERIAGLVPFYRMGYVLHNTACCAPLELQLISYPRSKRWDIMDALAYVIEMLDAGDRYFLPSEKDEDAIEVEKEYDELERMEPISGWRCA</sequence>
<evidence type="ECO:0000313" key="2">
    <source>
        <dbReference type="EMBL" id="QJA83003.1"/>
    </source>
</evidence>
<dbReference type="Gene3D" id="3.40.50.300">
    <property type="entry name" value="P-loop containing nucleotide triphosphate hydrolases"/>
    <property type="match status" value="1"/>
</dbReference>
<proteinExistence type="predicted"/>
<dbReference type="EMBL" id="MT141565">
    <property type="protein sequence ID" value="QJA67070.1"/>
    <property type="molecule type" value="Genomic_DNA"/>
</dbReference>
<name>A0A6M3KLT0_9ZZZZ</name>